<reference evidence="2 3" key="1">
    <citation type="journal article" date="2015" name="Nature">
        <title>rRNA introns, odd ribosomes, and small enigmatic genomes across a large radiation of phyla.</title>
        <authorList>
            <person name="Brown C.T."/>
            <person name="Hug L.A."/>
            <person name="Thomas B.C."/>
            <person name="Sharon I."/>
            <person name="Castelle C.J."/>
            <person name="Singh A."/>
            <person name="Wilkins M.J."/>
            <person name="Williams K.H."/>
            <person name="Banfield J.F."/>
        </authorList>
    </citation>
    <scope>NUCLEOTIDE SEQUENCE [LARGE SCALE GENOMIC DNA]</scope>
</reference>
<gene>
    <name evidence="2" type="ORF">UV10_C0003G0006</name>
</gene>
<name>A0A0G0ZCE3_9BACT</name>
<evidence type="ECO:0000256" key="1">
    <source>
        <dbReference type="SAM" id="SignalP"/>
    </source>
</evidence>
<evidence type="ECO:0000313" key="2">
    <source>
        <dbReference type="EMBL" id="KKS46377.1"/>
    </source>
</evidence>
<organism evidence="2 3">
    <name type="scientific">Candidatus Azambacteria bacterium GW2011_GWA1_42_19</name>
    <dbReference type="NCBI Taxonomy" id="1618609"/>
    <lineage>
        <taxon>Bacteria</taxon>
        <taxon>Candidatus Azamiibacteriota</taxon>
    </lineage>
</organism>
<keyword evidence="1" id="KW-0732">Signal</keyword>
<sequence length="173" mass="19582">MRKIGALIMAVVFILPGCATFDNQKFGNKFFSEEIVWKEFSANIRVWLKDGINLLKSDDLISKFGGPVTTIQFLEGVALEWEYREIYKKKIDYIIGQSQSSIENMYVLMAVFNDADKLSNFSISQTNRDGKGQIWTSKQIIEMTGAAAFIYIGGRWMGRTIDRAVIKGREAAS</sequence>
<comment type="caution">
    <text evidence="2">The sequence shown here is derived from an EMBL/GenBank/DDBJ whole genome shotgun (WGS) entry which is preliminary data.</text>
</comment>
<protein>
    <recommendedName>
        <fullName evidence="4">Lipoprotein</fullName>
    </recommendedName>
</protein>
<dbReference type="EMBL" id="LCDE01000003">
    <property type="protein sequence ID" value="KKS46377.1"/>
    <property type="molecule type" value="Genomic_DNA"/>
</dbReference>
<accession>A0A0G0ZCE3</accession>
<evidence type="ECO:0000313" key="3">
    <source>
        <dbReference type="Proteomes" id="UP000034951"/>
    </source>
</evidence>
<dbReference type="Proteomes" id="UP000034951">
    <property type="component" value="Unassembled WGS sequence"/>
</dbReference>
<feature type="signal peptide" evidence="1">
    <location>
        <begin position="1"/>
        <end position="21"/>
    </location>
</feature>
<feature type="chain" id="PRO_5002535695" description="Lipoprotein" evidence="1">
    <location>
        <begin position="22"/>
        <end position="173"/>
    </location>
</feature>
<proteinExistence type="predicted"/>
<evidence type="ECO:0008006" key="4">
    <source>
        <dbReference type="Google" id="ProtNLM"/>
    </source>
</evidence>
<dbReference type="AlphaFoldDB" id="A0A0G0ZCE3"/>